<dbReference type="AlphaFoldDB" id="A0A7M4E858"/>
<keyword evidence="2" id="KW-0202">Cytokine</keyword>
<accession>A0A7M4E858</accession>
<feature type="signal peptide" evidence="3">
    <location>
        <begin position="1"/>
        <end position="24"/>
    </location>
</feature>
<dbReference type="Ensembl" id="ENSCPRT00005006960.1">
    <property type="protein sequence ID" value="ENSCPRP00005005940.1"/>
    <property type="gene ID" value="ENSCPRG00005004248.1"/>
</dbReference>
<dbReference type="OMA" id="IVNYEKQ"/>
<dbReference type="InterPro" id="IPR001811">
    <property type="entry name" value="Chemokine_IL8-like_dom"/>
</dbReference>
<dbReference type="GO" id="GO:0008009">
    <property type="term" value="F:chemokine activity"/>
    <property type="evidence" value="ECO:0007669"/>
    <property type="project" value="InterPro"/>
</dbReference>
<dbReference type="GeneTree" id="ENSGT01010000222585"/>
<dbReference type="Proteomes" id="UP000594220">
    <property type="component" value="Unplaced"/>
</dbReference>
<dbReference type="SUPFAM" id="SSF54117">
    <property type="entry name" value="Interleukin 8-like chemokines"/>
    <property type="match status" value="1"/>
</dbReference>
<evidence type="ECO:0000256" key="2">
    <source>
        <dbReference type="ARBA" id="ARBA00022514"/>
    </source>
</evidence>
<comment type="similarity">
    <text evidence="1">Belongs to the intercrine gamma family.</text>
</comment>
<proteinExistence type="inferred from homology"/>
<name>A0A7M4E858_CROPO</name>
<protein>
    <recommendedName>
        <fullName evidence="4">Chemokine interleukin-8-like domain-containing protein</fullName>
    </recommendedName>
</protein>
<dbReference type="InterPro" id="IPR008105">
    <property type="entry name" value="Chemokine_XCL1/XCL2"/>
</dbReference>
<organism evidence="5 6">
    <name type="scientific">Crocodylus porosus</name>
    <name type="common">Saltwater crocodile</name>
    <name type="synonym">Estuarine crocodile</name>
    <dbReference type="NCBI Taxonomy" id="8502"/>
    <lineage>
        <taxon>Eukaryota</taxon>
        <taxon>Metazoa</taxon>
        <taxon>Chordata</taxon>
        <taxon>Craniata</taxon>
        <taxon>Vertebrata</taxon>
        <taxon>Euteleostomi</taxon>
        <taxon>Archelosauria</taxon>
        <taxon>Archosauria</taxon>
        <taxon>Crocodylia</taxon>
        <taxon>Longirostres</taxon>
        <taxon>Crocodylidae</taxon>
        <taxon>Crocodylus</taxon>
    </lineage>
</organism>
<evidence type="ECO:0000313" key="6">
    <source>
        <dbReference type="Proteomes" id="UP000594220"/>
    </source>
</evidence>
<evidence type="ECO:0000256" key="1">
    <source>
        <dbReference type="ARBA" id="ARBA00006894"/>
    </source>
</evidence>
<reference evidence="5" key="2">
    <citation type="submission" date="2025-09" db="UniProtKB">
        <authorList>
            <consortium name="Ensembl"/>
        </authorList>
    </citation>
    <scope>IDENTIFICATION</scope>
</reference>
<dbReference type="Gene3D" id="2.40.50.40">
    <property type="match status" value="1"/>
</dbReference>
<feature type="domain" description="Chemokine interleukin-8-like" evidence="4">
    <location>
        <begin position="32"/>
        <end position="88"/>
    </location>
</feature>
<sequence length="100" mass="11365">MKLYNLAIMVLFCLGILTMHTARGSVGSQIIRRSSCINLSTKELDIRGLANYENQNIPVKAVMFITKGGIKICVEPELKWVKQAIKYLDQRRVIKKTIIN</sequence>
<dbReference type="SMART" id="SM00199">
    <property type="entry name" value="SCY"/>
    <property type="match status" value="1"/>
</dbReference>
<dbReference type="Pfam" id="PF00048">
    <property type="entry name" value="IL8"/>
    <property type="match status" value="1"/>
</dbReference>
<keyword evidence="6" id="KW-1185">Reference proteome</keyword>
<keyword evidence="3" id="KW-0732">Signal</keyword>
<evidence type="ECO:0000259" key="4">
    <source>
        <dbReference type="SMART" id="SM00199"/>
    </source>
</evidence>
<dbReference type="InterPro" id="IPR036048">
    <property type="entry name" value="Interleukin_8-like_sf"/>
</dbReference>
<evidence type="ECO:0000313" key="5">
    <source>
        <dbReference type="Ensembl" id="ENSCPRP00005005940.1"/>
    </source>
</evidence>
<feature type="chain" id="PRO_5029501363" description="Chemokine interleukin-8-like domain-containing protein" evidence="3">
    <location>
        <begin position="25"/>
        <end position="100"/>
    </location>
</feature>
<dbReference type="GO" id="GO:0005615">
    <property type="term" value="C:extracellular space"/>
    <property type="evidence" value="ECO:0007669"/>
    <property type="project" value="UniProtKB-KW"/>
</dbReference>
<dbReference type="GO" id="GO:0006955">
    <property type="term" value="P:immune response"/>
    <property type="evidence" value="ECO:0007669"/>
    <property type="project" value="InterPro"/>
</dbReference>
<reference evidence="5" key="1">
    <citation type="submission" date="2025-08" db="UniProtKB">
        <authorList>
            <consortium name="Ensembl"/>
        </authorList>
    </citation>
    <scope>IDENTIFICATION</scope>
</reference>
<dbReference type="PRINTS" id="PR01731">
    <property type="entry name" value="LYMPHOTACTIN"/>
</dbReference>
<evidence type="ECO:0000256" key="3">
    <source>
        <dbReference type="SAM" id="SignalP"/>
    </source>
</evidence>